<protein>
    <submittedName>
        <fullName evidence="2">Uncharacterized protein</fullName>
    </submittedName>
</protein>
<evidence type="ECO:0000313" key="2">
    <source>
        <dbReference type="EMBL" id="KOO23692.1"/>
    </source>
</evidence>
<dbReference type="AlphaFoldDB" id="A0A0M0JBF4"/>
<proteinExistence type="predicted"/>
<accession>A0A0M0JBF4</accession>
<evidence type="ECO:0000256" key="1">
    <source>
        <dbReference type="SAM" id="MobiDB-lite"/>
    </source>
</evidence>
<dbReference type="Proteomes" id="UP000037460">
    <property type="component" value="Unassembled WGS sequence"/>
</dbReference>
<sequence>MPPSMSFSYGGPRPLSPPQTSKDYGGRNKIFLPGDVKTLNTKGFGEGMPIWKRLAVIVRAYPGLEVFEVMKGLDPHDRKFFERTQFYRAIENLVGKAWLELAITTEEFDELCEPYLTKKSGPGGPPPMIQYKRFALDLQRYADQVLTDDDITKAQELRGYVNPGDLVRNDGFFEARKDEIGKDMSPDKRRLKKHQSPQALASGLWEYEDLAEEDWDTGDDRKPGDATAASRLGWGAGAKKAVAADYADMSEFEKERQIRDIFAGNLYEDPSGAKYGH</sequence>
<comment type="caution">
    <text evidence="2">The sequence shown here is derived from an EMBL/GenBank/DDBJ whole genome shotgun (WGS) entry which is preliminary data.</text>
</comment>
<gene>
    <name evidence="2" type="ORF">Ctob_004081</name>
</gene>
<keyword evidence="3" id="KW-1185">Reference proteome</keyword>
<feature type="region of interest" description="Disordered" evidence="1">
    <location>
        <begin position="1"/>
        <end position="27"/>
    </location>
</feature>
<evidence type="ECO:0000313" key="3">
    <source>
        <dbReference type="Proteomes" id="UP000037460"/>
    </source>
</evidence>
<reference evidence="3" key="1">
    <citation type="journal article" date="2015" name="PLoS Genet.">
        <title>Genome Sequence and Transcriptome Analyses of Chrysochromulina tobin: Metabolic Tools for Enhanced Algal Fitness in the Prominent Order Prymnesiales (Haptophyceae).</title>
        <authorList>
            <person name="Hovde B.T."/>
            <person name="Deodato C.R."/>
            <person name="Hunsperger H.M."/>
            <person name="Ryken S.A."/>
            <person name="Yost W."/>
            <person name="Jha R.K."/>
            <person name="Patterson J."/>
            <person name="Monnat R.J. Jr."/>
            <person name="Barlow S.B."/>
            <person name="Starkenburg S.R."/>
            <person name="Cattolico R.A."/>
        </authorList>
    </citation>
    <scope>NUCLEOTIDE SEQUENCE</scope>
    <source>
        <strain evidence="3">CCMP291</strain>
    </source>
</reference>
<organism evidence="2 3">
    <name type="scientific">Chrysochromulina tobinii</name>
    <dbReference type="NCBI Taxonomy" id="1460289"/>
    <lineage>
        <taxon>Eukaryota</taxon>
        <taxon>Haptista</taxon>
        <taxon>Haptophyta</taxon>
        <taxon>Prymnesiophyceae</taxon>
        <taxon>Prymnesiales</taxon>
        <taxon>Chrysochromulinaceae</taxon>
        <taxon>Chrysochromulina</taxon>
    </lineage>
</organism>
<name>A0A0M0JBF4_9EUKA</name>
<dbReference type="EMBL" id="JWZX01003167">
    <property type="protein sequence ID" value="KOO23692.1"/>
    <property type="molecule type" value="Genomic_DNA"/>
</dbReference>